<feature type="transmembrane region" description="Helical" evidence="7">
    <location>
        <begin position="113"/>
        <end position="131"/>
    </location>
</feature>
<dbReference type="EMBL" id="FNYE01000030">
    <property type="protein sequence ID" value="SEK01601.1"/>
    <property type="molecule type" value="Genomic_DNA"/>
</dbReference>
<feature type="transmembrane region" description="Helical" evidence="7">
    <location>
        <begin position="12"/>
        <end position="35"/>
    </location>
</feature>
<comment type="similarity">
    <text evidence="2">Belongs to the DoxX family.</text>
</comment>
<keyword evidence="5 7" id="KW-1133">Transmembrane helix</keyword>
<dbReference type="STRING" id="667676.SAMN05192539_103077"/>
<comment type="subcellular location">
    <subcellularLocation>
        <location evidence="1">Cell membrane</location>
        <topology evidence="1">Multi-pass membrane protein</topology>
    </subcellularLocation>
</comment>
<organism evidence="8 9">
    <name type="scientific">Paraburkholderia diazotrophica</name>
    <dbReference type="NCBI Taxonomy" id="667676"/>
    <lineage>
        <taxon>Bacteria</taxon>
        <taxon>Pseudomonadati</taxon>
        <taxon>Pseudomonadota</taxon>
        <taxon>Betaproteobacteria</taxon>
        <taxon>Burkholderiales</taxon>
        <taxon>Burkholderiaceae</taxon>
        <taxon>Paraburkholderia</taxon>
    </lineage>
</organism>
<evidence type="ECO:0000256" key="6">
    <source>
        <dbReference type="ARBA" id="ARBA00023136"/>
    </source>
</evidence>
<dbReference type="InterPro" id="IPR051907">
    <property type="entry name" value="DoxX-like_oxidoreductase"/>
</dbReference>
<reference evidence="9" key="1">
    <citation type="submission" date="2016-10" db="EMBL/GenBank/DDBJ databases">
        <authorList>
            <person name="Varghese N."/>
            <person name="Submissions S."/>
        </authorList>
    </citation>
    <scope>NUCLEOTIDE SEQUENCE [LARGE SCALE GENOMIC DNA]</scope>
    <source>
        <strain evidence="9">LMG 26031</strain>
    </source>
</reference>
<evidence type="ECO:0000256" key="5">
    <source>
        <dbReference type="ARBA" id="ARBA00022989"/>
    </source>
</evidence>
<keyword evidence="4 7" id="KW-0812">Transmembrane</keyword>
<sequence>MTRPVDSGVILLARLMLAALFLWGGVMKLIGYAGFVGYLHAKGVPLVQIAAPVATAVEVLGGIFLVVGFKIRALGLFMAVYTMATAILGHDFWNITDAAVQRDMVIHFWKNVGIAGGFLLLCVTGAGRISIDGARAPRGGLSSSL</sequence>
<dbReference type="AlphaFoldDB" id="A0A1H7DIE6"/>
<evidence type="ECO:0000256" key="7">
    <source>
        <dbReference type="SAM" id="Phobius"/>
    </source>
</evidence>
<dbReference type="InterPro" id="IPR032808">
    <property type="entry name" value="DoxX"/>
</dbReference>
<accession>A0A1H7DIE6</accession>
<dbReference type="RefSeq" id="WP_090871542.1">
    <property type="nucleotide sequence ID" value="NZ_FNYE01000030.1"/>
</dbReference>
<dbReference type="Pfam" id="PF07681">
    <property type="entry name" value="DoxX"/>
    <property type="match status" value="1"/>
</dbReference>
<name>A0A1H7DIE6_9BURK</name>
<dbReference type="PANTHER" id="PTHR33452:SF1">
    <property type="entry name" value="INNER MEMBRANE PROTEIN YPHA-RELATED"/>
    <property type="match status" value="1"/>
</dbReference>
<feature type="transmembrane region" description="Helical" evidence="7">
    <location>
        <begin position="47"/>
        <end position="67"/>
    </location>
</feature>
<evidence type="ECO:0000256" key="4">
    <source>
        <dbReference type="ARBA" id="ARBA00022692"/>
    </source>
</evidence>
<keyword evidence="6 7" id="KW-0472">Membrane</keyword>
<dbReference type="GO" id="GO:0005886">
    <property type="term" value="C:plasma membrane"/>
    <property type="evidence" value="ECO:0007669"/>
    <property type="project" value="UniProtKB-SubCell"/>
</dbReference>
<dbReference type="OrthoDB" id="9792760at2"/>
<keyword evidence="3" id="KW-1003">Cell membrane</keyword>
<keyword evidence="9" id="KW-1185">Reference proteome</keyword>
<evidence type="ECO:0000256" key="2">
    <source>
        <dbReference type="ARBA" id="ARBA00006679"/>
    </source>
</evidence>
<feature type="transmembrane region" description="Helical" evidence="7">
    <location>
        <begin position="74"/>
        <end position="93"/>
    </location>
</feature>
<proteinExistence type="inferred from homology"/>
<protein>
    <submittedName>
        <fullName evidence="8">Putative oxidoreductase</fullName>
    </submittedName>
</protein>
<gene>
    <name evidence="8" type="ORF">SAMN05192539_103077</name>
</gene>
<evidence type="ECO:0000256" key="1">
    <source>
        <dbReference type="ARBA" id="ARBA00004651"/>
    </source>
</evidence>
<dbReference type="PANTHER" id="PTHR33452">
    <property type="entry name" value="OXIDOREDUCTASE CATD-RELATED"/>
    <property type="match status" value="1"/>
</dbReference>
<evidence type="ECO:0000313" key="9">
    <source>
        <dbReference type="Proteomes" id="UP000198866"/>
    </source>
</evidence>
<evidence type="ECO:0000256" key="3">
    <source>
        <dbReference type="ARBA" id="ARBA00022475"/>
    </source>
</evidence>
<evidence type="ECO:0000313" key="8">
    <source>
        <dbReference type="EMBL" id="SEK01601.1"/>
    </source>
</evidence>
<dbReference type="Proteomes" id="UP000198866">
    <property type="component" value="Unassembled WGS sequence"/>
</dbReference>